<evidence type="ECO:0000256" key="9">
    <source>
        <dbReference type="ARBA" id="ARBA00040857"/>
    </source>
</evidence>
<keyword evidence="5" id="KW-0963">Cytoplasm</keyword>
<feature type="compositionally biased region" description="Polar residues" evidence="11">
    <location>
        <begin position="259"/>
        <end position="268"/>
    </location>
</feature>
<evidence type="ECO:0000256" key="7">
    <source>
        <dbReference type="ARBA" id="ARBA00023054"/>
    </source>
</evidence>
<comment type="caution">
    <text evidence="12">The sequence shown here is derived from an EMBL/GenBank/DDBJ whole genome shotgun (WGS) entry which is preliminary data.</text>
</comment>
<feature type="coiled-coil region" evidence="10">
    <location>
        <begin position="63"/>
        <end position="107"/>
    </location>
</feature>
<dbReference type="GO" id="GO:0008360">
    <property type="term" value="P:regulation of cell shape"/>
    <property type="evidence" value="ECO:0007669"/>
    <property type="project" value="InterPro"/>
</dbReference>
<comment type="similarity">
    <text evidence="4">Belongs to the paralemmin family.</text>
</comment>
<accession>A0A8T2J0E1</accession>
<keyword evidence="7 10" id="KW-0175">Coiled coil</keyword>
<dbReference type="Pfam" id="PF03285">
    <property type="entry name" value="Paralemmin"/>
    <property type="match status" value="1"/>
</dbReference>
<dbReference type="PANTHER" id="PTHR46881">
    <property type="entry name" value="PALMDELPHIN"/>
    <property type="match status" value="1"/>
</dbReference>
<comment type="subcellular location">
    <subcellularLocation>
        <location evidence="1">Cell projection</location>
        <location evidence="1">Dendrite</location>
    </subcellularLocation>
    <subcellularLocation>
        <location evidence="3">Cell projection</location>
        <location evidence="3">Dendritic spine</location>
    </subcellularLocation>
    <subcellularLocation>
        <location evidence="2">Cytoplasm</location>
    </subcellularLocation>
</comment>
<dbReference type="Proteomes" id="UP000812440">
    <property type="component" value="Chromosome 4"/>
</dbReference>
<dbReference type="GO" id="GO:0043197">
    <property type="term" value="C:dendritic spine"/>
    <property type="evidence" value="ECO:0007669"/>
    <property type="project" value="UniProtKB-SubCell"/>
</dbReference>
<dbReference type="GO" id="GO:0005737">
    <property type="term" value="C:cytoplasm"/>
    <property type="evidence" value="ECO:0007669"/>
    <property type="project" value="UniProtKB-SubCell"/>
</dbReference>
<feature type="region of interest" description="Disordered" evidence="11">
    <location>
        <begin position="243"/>
        <end position="285"/>
    </location>
</feature>
<name>A0A8T2J0E1_9PIPI</name>
<dbReference type="PANTHER" id="PTHR46881:SF1">
    <property type="entry name" value="PALMDELPHIN"/>
    <property type="match status" value="1"/>
</dbReference>
<sequence>MEEAELLKERLQAITDKRKLQEDIAQKRVKIEEEKIKHHHLKKKALREKWLLDGLSSLTAEEHQNMLQQNEEDQQQIKHLELIIDRLEQEIDALEKEEVQLSAKEVRVLQRLKSVERSTEDIIKAAKAQMQEEPLCDIYAGIPDLPPSYKPSFVRKLETQDNEDEPRKALFAMEIKVEKDIKSGKSTVLSSIPVPSSEFQDTGVKVYDDGRKSVYAVRSEGKAKQNGVDPLAPIEVEDLLRKATEKHSESPTEYHEPVFSNSYSNSETQRGHIAPRMKKQNSPSDINSWNQNGLSTKETLSNPSTPREVYQIKGPFPEEERFSQCQTSVMPQKQQPMSEFTEHMLTPLADHHEHLKSMEGCTTESPSSGIEEDMHYNVVHATPCLVDDAEPVTMIFMGYKHADENESKPISDYEGIIHAELVIIDDDDDDEDEKRVNEKAKKGLSASPIMSNYVFKSYEHKEVTQNPTNHNVILNPRVPYMNSMPLKEQDAILGSNDYQFPMKHIIDDGTEDPSLTALRIRMAKLGKKVI</sequence>
<reference evidence="12" key="1">
    <citation type="thesis" date="2020" institute="ProQuest LLC" country="789 East Eisenhower Parkway, Ann Arbor, MI, USA">
        <title>Comparative Genomics and Chromosome Evolution.</title>
        <authorList>
            <person name="Mudd A.B."/>
        </authorList>
    </citation>
    <scope>NUCLEOTIDE SEQUENCE</scope>
    <source>
        <strain evidence="12">Female2</strain>
        <tissue evidence="12">Blood</tissue>
    </source>
</reference>
<evidence type="ECO:0000256" key="4">
    <source>
        <dbReference type="ARBA" id="ARBA00005756"/>
    </source>
</evidence>
<evidence type="ECO:0000256" key="3">
    <source>
        <dbReference type="ARBA" id="ARBA00004552"/>
    </source>
</evidence>
<feature type="compositionally biased region" description="Basic and acidic residues" evidence="11">
    <location>
        <begin position="243"/>
        <end position="256"/>
    </location>
</feature>
<gene>
    <name evidence="12" type="ORF">GDO86_007748</name>
</gene>
<evidence type="ECO:0000256" key="2">
    <source>
        <dbReference type="ARBA" id="ARBA00004496"/>
    </source>
</evidence>
<protein>
    <recommendedName>
        <fullName evidence="9">Palmdelphin</fullName>
    </recommendedName>
</protein>
<evidence type="ECO:0000256" key="5">
    <source>
        <dbReference type="ARBA" id="ARBA00022490"/>
    </source>
</evidence>
<evidence type="ECO:0000256" key="10">
    <source>
        <dbReference type="SAM" id="Coils"/>
    </source>
</evidence>
<dbReference type="InterPro" id="IPR004965">
    <property type="entry name" value="Paralemmin"/>
</dbReference>
<keyword evidence="8" id="KW-0966">Cell projection</keyword>
<organism evidence="12 13">
    <name type="scientific">Hymenochirus boettgeri</name>
    <name type="common">Congo dwarf clawed frog</name>
    <dbReference type="NCBI Taxonomy" id="247094"/>
    <lineage>
        <taxon>Eukaryota</taxon>
        <taxon>Metazoa</taxon>
        <taxon>Chordata</taxon>
        <taxon>Craniata</taxon>
        <taxon>Vertebrata</taxon>
        <taxon>Euteleostomi</taxon>
        <taxon>Amphibia</taxon>
        <taxon>Batrachia</taxon>
        <taxon>Anura</taxon>
        <taxon>Pipoidea</taxon>
        <taxon>Pipidae</taxon>
        <taxon>Pipinae</taxon>
        <taxon>Hymenochirus</taxon>
    </lineage>
</organism>
<keyword evidence="6" id="KW-0770">Synapse</keyword>
<dbReference type="GO" id="GO:0016020">
    <property type="term" value="C:membrane"/>
    <property type="evidence" value="ECO:0007669"/>
    <property type="project" value="InterPro"/>
</dbReference>
<dbReference type="OrthoDB" id="9937247at2759"/>
<dbReference type="EMBL" id="JAACNH010000007">
    <property type="protein sequence ID" value="KAG8436780.1"/>
    <property type="molecule type" value="Genomic_DNA"/>
</dbReference>
<proteinExistence type="inferred from homology"/>
<keyword evidence="13" id="KW-1185">Reference proteome</keyword>
<dbReference type="AlphaFoldDB" id="A0A8T2J0E1"/>
<evidence type="ECO:0000256" key="1">
    <source>
        <dbReference type="ARBA" id="ARBA00004279"/>
    </source>
</evidence>
<evidence type="ECO:0000313" key="13">
    <source>
        <dbReference type="Proteomes" id="UP000812440"/>
    </source>
</evidence>
<evidence type="ECO:0000313" key="12">
    <source>
        <dbReference type="EMBL" id="KAG8436780.1"/>
    </source>
</evidence>
<evidence type="ECO:0000256" key="8">
    <source>
        <dbReference type="ARBA" id="ARBA00023273"/>
    </source>
</evidence>
<evidence type="ECO:0000256" key="6">
    <source>
        <dbReference type="ARBA" id="ARBA00023018"/>
    </source>
</evidence>
<evidence type="ECO:0000256" key="11">
    <source>
        <dbReference type="SAM" id="MobiDB-lite"/>
    </source>
</evidence>